<dbReference type="PANTHER" id="PTHR42792">
    <property type="entry name" value="FLAGELLIN"/>
    <property type="match status" value="1"/>
</dbReference>
<dbReference type="Gene3D" id="1.20.1330.10">
    <property type="entry name" value="f41 fragment of flagellin, N-terminal domain"/>
    <property type="match status" value="2"/>
</dbReference>
<dbReference type="NCBIfam" id="TIGR02550">
    <property type="entry name" value="flagell_flgL"/>
    <property type="match status" value="1"/>
</dbReference>
<accession>A0ABU1ZUB8</accession>
<protein>
    <submittedName>
        <fullName evidence="6">Flagellar hook-associated protein 3 FlgL</fullName>
    </submittedName>
</protein>
<feature type="domain" description="Flagellin N-terminal" evidence="5">
    <location>
        <begin position="14"/>
        <end position="144"/>
    </location>
</feature>
<sequence length="455" mass="47265">MTATAFTRLGSANAYDNTLRNLQTRQTTLSNLQESLTSGKKINSAADDPTGAAQAERAMNRIARIATDQRALESQRNSIASAESTLGNITDALQNFRELVVTAGNGVYTASERSTIAGQLTGMRDQILALANTKDSNGLPLFAALGSALAPFVGPQSVEPDYTFNGLPGQAASGQHTIPFTLDGEAAFMNQPARDGVFNVTVGNTTTGSIPTSRSLTTDGVVVNNSATVASTAALAQATAGNPDYPSYTVTFTALDSTTVPGTTTVTYDITETPAVSGTNPIVSAATASYATGSNAKIAITGIPGLSFNINGIPPTTDKDSGATVIGSPAVGDTVNVTFKRSVFSVLDTAINDIGKATNANAATQAVAQALHNIDISMSRVSAVRGQAGDLLGRADRITTDNDKRNIEQEGNRSRAEDLDMIKGISDFQNQQTGYSAALQSYAQVQKLSLFNFLG</sequence>
<organism evidence="6 7">
    <name type="scientific">Rhodoferax saidenbachensis</name>
    <dbReference type="NCBI Taxonomy" id="1484693"/>
    <lineage>
        <taxon>Bacteria</taxon>
        <taxon>Pseudomonadati</taxon>
        <taxon>Pseudomonadota</taxon>
        <taxon>Betaproteobacteria</taxon>
        <taxon>Burkholderiales</taxon>
        <taxon>Comamonadaceae</taxon>
        <taxon>Rhodoferax</taxon>
    </lineage>
</organism>
<comment type="subcellular location">
    <subcellularLocation>
        <location evidence="1">Bacterial flagellum</location>
    </subcellularLocation>
    <subcellularLocation>
        <location evidence="2">Secreted</location>
    </subcellularLocation>
</comment>
<dbReference type="EMBL" id="JAVDXO010000012">
    <property type="protein sequence ID" value="MDR7308561.1"/>
    <property type="molecule type" value="Genomic_DNA"/>
</dbReference>
<dbReference type="PRINTS" id="PR00207">
    <property type="entry name" value="FLAGELLIN"/>
</dbReference>
<evidence type="ECO:0000313" key="6">
    <source>
        <dbReference type="EMBL" id="MDR7308561.1"/>
    </source>
</evidence>
<evidence type="ECO:0000256" key="3">
    <source>
        <dbReference type="ARBA" id="ARBA00005709"/>
    </source>
</evidence>
<keyword evidence="4" id="KW-0975">Bacterial flagellum</keyword>
<keyword evidence="7" id="KW-1185">Reference proteome</keyword>
<evidence type="ECO:0000259" key="5">
    <source>
        <dbReference type="Pfam" id="PF00669"/>
    </source>
</evidence>
<comment type="caution">
    <text evidence="6">The sequence shown here is derived from an EMBL/GenBank/DDBJ whole genome shotgun (WGS) entry which is preliminary data.</text>
</comment>
<dbReference type="SUPFAM" id="SSF64518">
    <property type="entry name" value="Phase 1 flagellin"/>
    <property type="match status" value="1"/>
</dbReference>
<keyword evidence="6" id="KW-0282">Flagellum</keyword>
<proteinExistence type="inferred from homology"/>
<evidence type="ECO:0000256" key="1">
    <source>
        <dbReference type="ARBA" id="ARBA00004365"/>
    </source>
</evidence>
<comment type="similarity">
    <text evidence="3">Belongs to the bacterial flagellin family.</text>
</comment>
<dbReference type="PANTHER" id="PTHR42792:SF1">
    <property type="entry name" value="FLAGELLAR HOOK-ASSOCIATED PROTEIN 3"/>
    <property type="match status" value="1"/>
</dbReference>
<evidence type="ECO:0000313" key="7">
    <source>
        <dbReference type="Proteomes" id="UP001268089"/>
    </source>
</evidence>
<keyword evidence="6" id="KW-0966">Cell projection</keyword>
<dbReference type="Pfam" id="PF00669">
    <property type="entry name" value="Flagellin_N"/>
    <property type="match status" value="1"/>
</dbReference>
<dbReference type="InterPro" id="IPR001029">
    <property type="entry name" value="Flagellin_N"/>
</dbReference>
<gene>
    <name evidence="6" type="ORF">J2X15_003877</name>
</gene>
<dbReference type="Proteomes" id="UP001268089">
    <property type="component" value="Unassembled WGS sequence"/>
</dbReference>
<keyword evidence="6" id="KW-0969">Cilium</keyword>
<name>A0ABU1ZUB8_9BURK</name>
<evidence type="ECO:0000256" key="4">
    <source>
        <dbReference type="ARBA" id="ARBA00023143"/>
    </source>
</evidence>
<dbReference type="InterPro" id="IPR001492">
    <property type="entry name" value="Flagellin"/>
</dbReference>
<dbReference type="RefSeq" id="WP_310346034.1">
    <property type="nucleotide sequence ID" value="NZ_JAVDXO010000012.1"/>
</dbReference>
<evidence type="ECO:0000256" key="2">
    <source>
        <dbReference type="ARBA" id="ARBA00004613"/>
    </source>
</evidence>
<dbReference type="InterPro" id="IPR013384">
    <property type="entry name" value="Flagell_FlgL"/>
</dbReference>
<reference evidence="6 7" key="1">
    <citation type="submission" date="2023-07" db="EMBL/GenBank/DDBJ databases">
        <title>Sorghum-associated microbial communities from plants grown in Nebraska, USA.</title>
        <authorList>
            <person name="Schachtman D."/>
        </authorList>
    </citation>
    <scope>NUCLEOTIDE SEQUENCE [LARGE SCALE GENOMIC DNA]</scope>
    <source>
        <strain evidence="6 7">BE308</strain>
    </source>
</reference>